<dbReference type="InterPro" id="IPR012156">
    <property type="entry name" value="Cold_shock_CspA"/>
</dbReference>
<organism evidence="2 3">
    <name type="scientific">Microvirga guangxiensis</name>
    <dbReference type="NCBI Taxonomy" id="549386"/>
    <lineage>
        <taxon>Bacteria</taxon>
        <taxon>Pseudomonadati</taxon>
        <taxon>Pseudomonadota</taxon>
        <taxon>Alphaproteobacteria</taxon>
        <taxon>Hyphomicrobiales</taxon>
        <taxon>Methylobacteriaceae</taxon>
        <taxon>Microvirga</taxon>
    </lineage>
</organism>
<evidence type="ECO:0000256" key="1">
    <source>
        <dbReference type="SAM" id="Phobius"/>
    </source>
</evidence>
<reference evidence="2 3" key="1">
    <citation type="submission" date="2016-10" db="EMBL/GenBank/DDBJ databases">
        <authorList>
            <person name="de Groot N.N."/>
        </authorList>
    </citation>
    <scope>NUCLEOTIDE SEQUENCE [LARGE SCALE GENOMIC DNA]</scope>
    <source>
        <strain evidence="2 3">CGMCC 1.7666</strain>
    </source>
</reference>
<dbReference type="GO" id="GO:0003676">
    <property type="term" value="F:nucleic acid binding"/>
    <property type="evidence" value="ECO:0007669"/>
    <property type="project" value="InterPro"/>
</dbReference>
<protein>
    <submittedName>
        <fullName evidence="2">Uncharacterized membrane protein YsdA, DUF1294 family</fullName>
    </submittedName>
</protein>
<keyword evidence="3" id="KW-1185">Reference proteome</keyword>
<evidence type="ECO:0000313" key="2">
    <source>
        <dbReference type="EMBL" id="SCY69284.1"/>
    </source>
</evidence>
<feature type="transmembrane region" description="Helical" evidence="1">
    <location>
        <begin position="70"/>
        <end position="90"/>
    </location>
</feature>
<proteinExistence type="predicted"/>
<dbReference type="Pfam" id="PF06961">
    <property type="entry name" value="DUF1294"/>
    <property type="match status" value="1"/>
</dbReference>
<dbReference type="RefSeq" id="WP_091133867.1">
    <property type="nucleotide sequence ID" value="NZ_FMVJ01000005.1"/>
</dbReference>
<feature type="transmembrane region" description="Helical" evidence="1">
    <location>
        <begin position="37"/>
        <end position="58"/>
    </location>
</feature>
<gene>
    <name evidence="2" type="ORF">SAMN02927923_01994</name>
</gene>
<dbReference type="PIRSF" id="PIRSF002599">
    <property type="entry name" value="Cold_shock_A"/>
    <property type="match status" value="1"/>
</dbReference>
<evidence type="ECO:0000313" key="3">
    <source>
        <dbReference type="Proteomes" id="UP000199569"/>
    </source>
</evidence>
<dbReference type="EMBL" id="FMVJ01000005">
    <property type="protein sequence ID" value="SCY69284.1"/>
    <property type="molecule type" value="Genomic_DNA"/>
</dbReference>
<name>A0A1G5I011_9HYPH</name>
<keyword evidence="1" id="KW-0472">Membrane</keyword>
<accession>A0A1G5I011</accession>
<dbReference type="AlphaFoldDB" id="A0A1G5I011"/>
<keyword evidence="1" id="KW-0812">Transmembrane</keyword>
<dbReference type="Proteomes" id="UP000199569">
    <property type="component" value="Unassembled WGS sequence"/>
</dbReference>
<dbReference type="InterPro" id="IPR010718">
    <property type="entry name" value="DUF1294"/>
</dbReference>
<dbReference type="OrthoDB" id="72963at2"/>
<keyword evidence="1" id="KW-1133">Transmembrane helix</keyword>
<sequence>MLLHFALYILFINAATYVAYAVDKRRAQAGEYRISEGTLLGFALVGGTFGAFAARWILRHKTRKEPFRTQLLLITLLQIILCLILIFPATRAELVRFLLH</sequence>